<keyword evidence="2" id="KW-1185">Reference proteome</keyword>
<dbReference type="STRING" id="1219032.GCA_001515545_00883"/>
<organism evidence="1 2">
    <name type="scientific">Comamonas terrigena</name>
    <dbReference type="NCBI Taxonomy" id="32013"/>
    <lineage>
        <taxon>Bacteria</taxon>
        <taxon>Pseudomonadati</taxon>
        <taxon>Pseudomonadota</taxon>
        <taxon>Betaproteobacteria</taxon>
        <taxon>Burkholderiales</taxon>
        <taxon>Comamonadaceae</taxon>
        <taxon>Comamonas</taxon>
    </lineage>
</organism>
<evidence type="ECO:0000313" key="1">
    <source>
        <dbReference type="EMBL" id="PEH90167.1"/>
    </source>
</evidence>
<dbReference type="RefSeq" id="WP_066533808.1">
    <property type="nucleotide sequence ID" value="NZ_PDEA01000001.1"/>
</dbReference>
<sequence>MSDQLKHLQLDAPPGGAVAVFMESMSMAKLAELRTARQGRNRVPQIFAGCTAPALPYVIKYLTKEQIRIASELNSMEPEDLLSDQGRALTNREQELHTTLRVLHGLVQQPLQIMEPGQ</sequence>
<evidence type="ECO:0000313" key="2">
    <source>
        <dbReference type="Proteomes" id="UP000220246"/>
    </source>
</evidence>
<comment type="caution">
    <text evidence="1">The sequence shown here is derived from an EMBL/GenBank/DDBJ whole genome shotgun (WGS) entry which is preliminary data.</text>
</comment>
<proteinExistence type="predicted"/>
<accession>A0A2A7UY37</accession>
<dbReference type="AlphaFoldDB" id="A0A2A7UY37"/>
<reference evidence="2" key="1">
    <citation type="submission" date="2017-09" db="EMBL/GenBank/DDBJ databases">
        <title>FDA dAtabase for Regulatory Grade micrObial Sequences (FDA-ARGOS): Supporting development and validation of Infectious Disease Dx tests.</title>
        <authorList>
            <person name="Minogue T."/>
            <person name="Wolcott M."/>
            <person name="Wasieloski L."/>
            <person name="Aguilar W."/>
            <person name="Moore D."/>
            <person name="Tallon L."/>
            <person name="Sadzewicz L."/>
            <person name="Ott S."/>
            <person name="Zhao X."/>
            <person name="Nagaraj S."/>
            <person name="Vavikolanu K."/>
            <person name="Aluvathingal J."/>
            <person name="Nadendla S."/>
            <person name="Sichtig H."/>
        </authorList>
    </citation>
    <scope>NUCLEOTIDE SEQUENCE [LARGE SCALE GENOMIC DNA]</scope>
    <source>
        <strain evidence="2">FDAARGOS_394</strain>
    </source>
</reference>
<dbReference type="EMBL" id="PDEA01000001">
    <property type="protein sequence ID" value="PEH90167.1"/>
    <property type="molecule type" value="Genomic_DNA"/>
</dbReference>
<name>A0A2A7UY37_COMTR</name>
<dbReference type="OrthoDB" id="9999016at2"/>
<dbReference type="GeneID" id="80802447"/>
<gene>
    <name evidence="1" type="ORF">CRM82_17625</name>
</gene>
<protein>
    <submittedName>
        <fullName evidence="1">Uncharacterized protein</fullName>
    </submittedName>
</protein>
<dbReference type="Proteomes" id="UP000220246">
    <property type="component" value="Unassembled WGS sequence"/>
</dbReference>